<dbReference type="Gene3D" id="2.60.40.10">
    <property type="entry name" value="Immunoglobulins"/>
    <property type="match status" value="3"/>
</dbReference>
<name>A0A672JTQ2_SALFA</name>
<accession>A0A672JTQ2</accession>
<dbReference type="Ensembl" id="ENSSFAT00005058253.1">
    <property type="protein sequence ID" value="ENSSFAP00005056537.1"/>
    <property type="gene ID" value="ENSSFAG00005026723.1"/>
</dbReference>
<keyword evidence="2" id="KW-0812">Transmembrane</keyword>
<evidence type="ECO:0000313" key="5">
    <source>
        <dbReference type="Ensembl" id="ENSSFAP00005056537.1"/>
    </source>
</evidence>
<evidence type="ECO:0000259" key="4">
    <source>
        <dbReference type="PROSITE" id="PS50853"/>
    </source>
</evidence>
<feature type="domain" description="Fibronectin type-III" evidence="4">
    <location>
        <begin position="224"/>
        <end position="319"/>
    </location>
</feature>
<keyword evidence="2" id="KW-0472">Membrane</keyword>
<evidence type="ECO:0000256" key="1">
    <source>
        <dbReference type="SAM" id="MobiDB-lite"/>
    </source>
</evidence>
<reference evidence="5" key="2">
    <citation type="submission" date="2025-08" db="UniProtKB">
        <authorList>
            <consortium name="Ensembl"/>
        </authorList>
    </citation>
    <scope>IDENTIFICATION</scope>
</reference>
<proteinExistence type="predicted"/>
<dbReference type="AlphaFoldDB" id="A0A672JTQ2"/>
<protein>
    <submittedName>
        <fullName evidence="5">Interleukin-31 receptor subunit alpha-like</fullName>
    </submittedName>
</protein>
<dbReference type="OMA" id="GFLTHYK"/>
<dbReference type="PANTHER" id="PTHR48483:SF1">
    <property type="entry name" value="INTERLEUKIN-12 RECEPTOR SUBUNIT BETA-1-RELATED"/>
    <property type="match status" value="1"/>
</dbReference>
<feature type="transmembrane region" description="Helical" evidence="2">
    <location>
        <begin position="604"/>
        <end position="625"/>
    </location>
</feature>
<dbReference type="InterPro" id="IPR053073">
    <property type="entry name" value="IL11/IL27_subunit_beta"/>
</dbReference>
<gene>
    <name evidence="5" type="primary">il12rb1</name>
</gene>
<dbReference type="InterPro" id="IPR003961">
    <property type="entry name" value="FN3_dom"/>
</dbReference>
<keyword evidence="3" id="KW-0732">Signal</keyword>
<reference evidence="5" key="1">
    <citation type="submission" date="2019-06" db="EMBL/GenBank/DDBJ databases">
        <authorList>
            <consortium name="Wellcome Sanger Institute Data Sharing"/>
        </authorList>
    </citation>
    <scope>NUCLEOTIDE SEQUENCE [LARGE SCALE GENOMIC DNA]</scope>
</reference>
<dbReference type="PROSITE" id="PS50853">
    <property type="entry name" value="FN3"/>
    <property type="match status" value="2"/>
</dbReference>
<reference evidence="5" key="3">
    <citation type="submission" date="2025-09" db="UniProtKB">
        <authorList>
            <consortium name="Ensembl"/>
        </authorList>
    </citation>
    <scope>IDENTIFICATION</scope>
</reference>
<sequence length="754" mass="85553">MVDVFVSKQLGLVLIITAQMIFIGQGHEQVNGFIGSSITLQFTFNVNITNTRIGVYFVEKHTKINDNVDCSSCFDIYPHNSTVFYHITNLTKQNKVYYASLLRSELVIDSNKVRLIVQEETKSTTGSACEPPSSPLCFRRNSSETIYKCEWNQTGNQADVTYDLHFNFAIDLKNNFKETSIDILAEQLITERITESWVEVHTGNSSCRSPRRSAVLGQTVKFDPPNNITVTWIQNSLILKWSAAEKFPALAEIWFRNEDHTETWDKAITNATLSGASTYQAIIRNLLKNSFYQVQIRHQCKQVKEPLWSNWSQVVIVPAELEHKPNVRWKEQLLDGKRKVILSWESVPKAASVRGIRFTLNDTQSSRGCPCKKKIHTTNSTHYTMYVSNSAVNISVIATNAAGSSPLASVQLPAVQMKDLKVCNKTLLGEKLEKSMCLEWYELDEDSVPTNGSFQSRKREKARINETVQDHIRYLYFEQRCHKGKPQTVKTCFFYKEEGAPNKEPQDFRAFGEMHTSVNLSWKAIPLKNQRGVLTHYNLCWVKSNSQDVPPECRNISASETKHRLDKLTPGTKYSISLTGVTRVGKGPEATVTVNTKPEKPVNVWLSFGLLIIFFLVSIMCTFVFKRIKNKLFPPVPRPFIPNFTSHQPETPVTAEHKEEVHDLMLQQLHPESRTVCEETEEVTVLGGQWDDRSGEDMKNDNSDSGGSDEESLSADTLKTTSEREGTDLEQMDSELAILIYRNGLVFDVKTDSS</sequence>
<evidence type="ECO:0000256" key="3">
    <source>
        <dbReference type="SAM" id="SignalP"/>
    </source>
</evidence>
<feature type="signal peptide" evidence="3">
    <location>
        <begin position="1"/>
        <end position="26"/>
    </location>
</feature>
<feature type="compositionally biased region" description="Basic and acidic residues" evidence="1">
    <location>
        <begin position="690"/>
        <end position="702"/>
    </location>
</feature>
<keyword evidence="2" id="KW-1133">Transmembrane helix</keyword>
<dbReference type="SMART" id="SM00060">
    <property type="entry name" value="FN3"/>
    <property type="match status" value="2"/>
</dbReference>
<dbReference type="CDD" id="cd00063">
    <property type="entry name" value="FN3"/>
    <property type="match status" value="1"/>
</dbReference>
<dbReference type="SUPFAM" id="SSF49265">
    <property type="entry name" value="Fibronectin type III"/>
    <property type="match status" value="2"/>
</dbReference>
<evidence type="ECO:0000313" key="6">
    <source>
        <dbReference type="Proteomes" id="UP000472267"/>
    </source>
</evidence>
<keyword evidence="6" id="KW-1185">Reference proteome</keyword>
<dbReference type="InParanoid" id="A0A672JTQ2"/>
<dbReference type="InterPro" id="IPR036116">
    <property type="entry name" value="FN3_sf"/>
</dbReference>
<feature type="domain" description="Fibronectin type-III" evidence="4">
    <location>
        <begin position="504"/>
        <end position="600"/>
    </location>
</feature>
<dbReference type="Proteomes" id="UP000472267">
    <property type="component" value="Chromosome 23"/>
</dbReference>
<organism evidence="5 6">
    <name type="scientific">Salarias fasciatus</name>
    <name type="common">Jewelled blenny</name>
    <name type="synonym">Blennius fasciatus</name>
    <dbReference type="NCBI Taxonomy" id="181472"/>
    <lineage>
        <taxon>Eukaryota</taxon>
        <taxon>Metazoa</taxon>
        <taxon>Chordata</taxon>
        <taxon>Craniata</taxon>
        <taxon>Vertebrata</taxon>
        <taxon>Euteleostomi</taxon>
        <taxon>Actinopterygii</taxon>
        <taxon>Neopterygii</taxon>
        <taxon>Teleostei</taxon>
        <taxon>Neoteleostei</taxon>
        <taxon>Acanthomorphata</taxon>
        <taxon>Ovalentaria</taxon>
        <taxon>Blenniimorphae</taxon>
        <taxon>Blenniiformes</taxon>
        <taxon>Blennioidei</taxon>
        <taxon>Blenniidae</taxon>
        <taxon>Salariinae</taxon>
        <taxon>Salarias</taxon>
    </lineage>
</organism>
<dbReference type="InterPro" id="IPR013783">
    <property type="entry name" value="Ig-like_fold"/>
</dbReference>
<feature type="chain" id="PRO_5025583354" evidence="3">
    <location>
        <begin position="27"/>
        <end position="754"/>
    </location>
</feature>
<dbReference type="PANTHER" id="PTHR48483">
    <property type="entry name" value="INTERLEUKIN-27 SUBUNIT BETA"/>
    <property type="match status" value="1"/>
</dbReference>
<feature type="region of interest" description="Disordered" evidence="1">
    <location>
        <begin position="677"/>
        <end position="731"/>
    </location>
</feature>
<evidence type="ECO:0000256" key="2">
    <source>
        <dbReference type="SAM" id="Phobius"/>
    </source>
</evidence>
<dbReference type="Pfam" id="PF00041">
    <property type="entry name" value="fn3"/>
    <property type="match status" value="1"/>
</dbReference>